<comment type="caution">
    <text evidence="1">The sequence shown here is derived from an EMBL/GenBank/DDBJ whole genome shotgun (WGS) entry which is preliminary data.</text>
</comment>
<proteinExistence type="predicted"/>
<dbReference type="GO" id="GO:0015485">
    <property type="term" value="F:cholesterol binding"/>
    <property type="evidence" value="ECO:0007669"/>
    <property type="project" value="InterPro"/>
</dbReference>
<dbReference type="Proteomes" id="UP001139366">
    <property type="component" value="Unassembled WGS sequence"/>
</dbReference>
<keyword evidence="2" id="KW-1185">Reference proteome</keyword>
<dbReference type="EMBL" id="JAINUY010000007">
    <property type="protein sequence ID" value="MBZ4036930.1"/>
    <property type="molecule type" value="Genomic_DNA"/>
</dbReference>
<dbReference type="InterPro" id="IPR036363">
    <property type="entry name" value="Thiol_cytolysin_ab_sf"/>
</dbReference>
<organism evidence="1 2">
    <name type="scientific">Flavobacterium potami</name>
    <dbReference type="NCBI Taxonomy" id="2872310"/>
    <lineage>
        <taxon>Bacteria</taxon>
        <taxon>Pseudomonadati</taxon>
        <taxon>Bacteroidota</taxon>
        <taxon>Flavobacteriia</taxon>
        <taxon>Flavobacteriales</taxon>
        <taxon>Flavobacteriaceae</taxon>
        <taxon>Flavobacterium</taxon>
    </lineage>
</organism>
<gene>
    <name evidence="1" type="ORF">K6T82_19330</name>
</gene>
<dbReference type="SUPFAM" id="SSF56978">
    <property type="entry name" value="Perfringolysin"/>
    <property type="match status" value="1"/>
</dbReference>
<dbReference type="Gene3D" id="3.90.840.10">
    <property type="entry name" value="Thiol-activated cytolysin superfamily/Thiol-activated cytolysin, alpha-beta domain"/>
    <property type="match status" value="1"/>
</dbReference>
<sequence>MKDKMKKTAFLAFVICGTFLTSCSNDDSKDKNTNGSLDKLQPVTFASKPDNVLSSKKTGAQELNPTTGNNEYVYLTTVEKQTTLSPLSIINESNLDVIYPGSILRGSSFMNATYDPMVLKNSFKPVTLSMSLRGDLSVSANTLPIPSEVNTVINGLVSKNKNLIDFNAVPTYYEFQSDEITTEDSFKKALDAHLNVNVLGGLVKANFGYTQNSGSTATTSHVMVKVRQRLYSMTIDPKYYTDWIDGEINDNNFGTHEPVYVSNVDYGRVAYILIETTKDETYNNKMVKAAVGVALKVVDIGVDVSYSEEFKKLFAQNKVKVMIVGGPLALGGKVTDYNSFVEFLKSPSSADLVSSSAPISYKIRRLKDNTEVEVKDMYTSQFKELKAN</sequence>
<dbReference type="InterPro" id="IPR001869">
    <property type="entry name" value="Thiol_cytolysin"/>
</dbReference>
<reference evidence="1 2" key="1">
    <citation type="journal article" date="2023" name="Antonie Van Leeuwenhoek">
        <title>Flavobacterium potami sp. nov., a multi-metal resistance genes harbouring bacterium isolated from shallow river silt.</title>
        <authorList>
            <person name="Li S."/>
            <person name="Mao S."/>
            <person name="Mu W."/>
            <person name="Guo B."/>
            <person name="Li C."/>
            <person name="Zhu Q."/>
            <person name="Hou X."/>
            <person name="Zhao Y."/>
            <person name="Wei S."/>
            <person name="Liu H."/>
            <person name="Liu A."/>
        </authorList>
    </citation>
    <scope>NUCLEOTIDE SEQUENCE [LARGE SCALE GENOMIC DNA]</scope>
    <source>
        <strain evidence="1 2">17A</strain>
    </source>
</reference>
<protein>
    <submittedName>
        <fullName evidence="1">Thiol-activated cytolysin family protein</fullName>
    </submittedName>
</protein>
<evidence type="ECO:0000313" key="1">
    <source>
        <dbReference type="EMBL" id="MBZ4036930.1"/>
    </source>
</evidence>
<accession>A0A9X1HDU8</accession>
<name>A0A9X1HDU8_9FLAO</name>
<dbReference type="Gene3D" id="3.40.30.40">
    <property type="entry name" value="Perfringolysin"/>
    <property type="match status" value="1"/>
</dbReference>
<dbReference type="InterPro" id="IPR036359">
    <property type="entry name" value="Thiol_cytolysin_sf"/>
</dbReference>
<dbReference type="Pfam" id="PF01289">
    <property type="entry name" value="Thiol_cytolysin"/>
    <property type="match status" value="1"/>
</dbReference>
<evidence type="ECO:0000313" key="2">
    <source>
        <dbReference type="Proteomes" id="UP001139366"/>
    </source>
</evidence>
<dbReference type="PROSITE" id="PS51257">
    <property type="entry name" value="PROKAR_LIPOPROTEIN"/>
    <property type="match status" value="1"/>
</dbReference>
<dbReference type="AlphaFoldDB" id="A0A9X1HDU8"/>